<keyword evidence="3" id="KW-0804">Transcription</keyword>
<dbReference type="PROSITE" id="PS50977">
    <property type="entry name" value="HTH_TETR_2"/>
    <property type="match status" value="1"/>
</dbReference>
<dbReference type="InterPro" id="IPR001647">
    <property type="entry name" value="HTH_TetR"/>
</dbReference>
<protein>
    <submittedName>
        <fullName evidence="6">TetR/AcrR family transcriptional regulator</fullName>
    </submittedName>
</protein>
<dbReference type="Proteomes" id="UP001139409">
    <property type="component" value="Unassembled WGS sequence"/>
</dbReference>
<evidence type="ECO:0000259" key="5">
    <source>
        <dbReference type="PROSITE" id="PS50977"/>
    </source>
</evidence>
<dbReference type="Gene3D" id="1.10.10.60">
    <property type="entry name" value="Homeodomain-like"/>
    <property type="match status" value="1"/>
</dbReference>
<evidence type="ECO:0000256" key="2">
    <source>
        <dbReference type="ARBA" id="ARBA00023125"/>
    </source>
</evidence>
<dbReference type="Gene3D" id="1.10.357.10">
    <property type="entry name" value="Tetracycline Repressor, domain 2"/>
    <property type="match status" value="1"/>
</dbReference>
<feature type="DNA-binding region" description="H-T-H motif" evidence="4">
    <location>
        <begin position="29"/>
        <end position="48"/>
    </location>
</feature>
<dbReference type="InterPro" id="IPR009057">
    <property type="entry name" value="Homeodomain-like_sf"/>
</dbReference>
<evidence type="ECO:0000313" key="6">
    <source>
        <dbReference type="EMBL" id="MCA6078966.1"/>
    </source>
</evidence>
<dbReference type="SUPFAM" id="SSF46689">
    <property type="entry name" value="Homeodomain-like"/>
    <property type="match status" value="1"/>
</dbReference>
<feature type="domain" description="HTH tetR-type" evidence="5">
    <location>
        <begin position="6"/>
        <end position="66"/>
    </location>
</feature>
<reference evidence="6" key="1">
    <citation type="submission" date="2021-09" db="EMBL/GenBank/DDBJ databases">
        <title>Fulvivirga sp. isolated from coastal sediment.</title>
        <authorList>
            <person name="Yu H."/>
        </authorList>
    </citation>
    <scope>NUCLEOTIDE SEQUENCE</scope>
    <source>
        <strain evidence="6">1062</strain>
    </source>
</reference>
<dbReference type="AlphaFoldDB" id="A0A9X1HW61"/>
<evidence type="ECO:0000313" key="7">
    <source>
        <dbReference type="Proteomes" id="UP001139409"/>
    </source>
</evidence>
<accession>A0A9X1HW61</accession>
<organism evidence="6 7">
    <name type="scientific">Fulvivirga sedimenti</name>
    <dbReference type="NCBI Taxonomy" id="2879465"/>
    <lineage>
        <taxon>Bacteria</taxon>
        <taxon>Pseudomonadati</taxon>
        <taxon>Bacteroidota</taxon>
        <taxon>Cytophagia</taxon>
        <taxon>Cytophagales</taxon>
        <taxon>Fulvivirgaceae</taxon>
        <taxon>Fulvivirga</taxon>
    </lineage>
</organism>
<dbReference type="InterPro" id="IPR036271">
    <property type="entry name" value="Tet_transcr_reg_TetR-rel_C_sf"/>
</dbReference>
<evidence type="ECO:0000256" key="3">
    <source>
        <dbReference type="ARBA" id="ARBA00023163"/>
    </source>
</evidence>
<proteinExistence type="predicted"/>
<dbReference type="InterPro" id="IPR011075">
    <property type="entry name" value="TetR_C"/>
</dbReference>
<gene>
    <name evidence="6" type="ORF">LDX50_29100</name>
</gene>
<evidence type="ECO:0000256" key="4">
    <source>
        <dbReference type="PROSITE-ProRule" id="PRU00335"/>
    </source>
</evidence>
<keyword evidence="7" id="KW-1185">Reference proteome</keyword>
<dbReference type="Pfam" id="PF16925">
    <property type="entry name" value="TetR_C_13"/>
    <property type="match status" value="1"/>
</dbReference>
<comment type="caution">
    <text evidence="6">The sequence shown here is derived from an EMBL/GenBank/DDBJ whole genome shotgun (WGS) entry which is preliminary data.</text>
</comment>
<dbReference type="RefSeq" id="WP_225699828.1">
    <property type="nucleotide sequence ID" value="NZ_JAIXNE010000008.1"/>
</dbReference>
<evidence type="ECO:0000256" key="1">
    <source>
        <dbReference type="ARBA" id="ARBA00023015"/>
    </source>
</evidence>
<dbReference type="PANTHER" id="PTHR47506:SF1">
    <property type="entry name" value="HTH-TYPE TRANSCRIPTIONAL REGULATOR YJDC"/>
    <property type="match status" value="1"/>
</dbReference>
<sequence>MTRTKAFNETDALERAMDLFWMKGYHGTSMQDLVDAMGISRSSMYSTFGDKHAIFLAAFQHYKRGQQHAFDFLQESSGFTAALASFFNMLLRDIVTDEEKKGCFIVNSSTEMAWQDNAVKAIIQENYDEFESHFLPFFEKAISRGEVRDTNDPRAMTRFLYVNMVGLRAVSRATDDITFLRDAAKTALNALIS</sequence>
<name>A0A9X1HW61_9BACT</name>
<dbReference type="PANTHER" id="PTHR47506">
    <property type="entry name" value="TRANSCRIPTIONAL REGULATORY PROTEIN"/>
    <property type="match status" value="1"/>
</dbReference>
<keyword evidence="1" id="KW-0805">Transcription regulation</keyword>
<dbReference type="SUPFAM" id="SSF48498">
    <property type="entry name" value="Tetracyclin repressor-like, C-terminal domain"/>
    <property type="match status" value="1"/>
</dbReference>
<dbReference type="GO" id="GO:0003677">
    <property type="term" value="F:DNA binding"/>
    <property type="evidence" value="ECO:0007669"/>
    <property type="project" value="UniProtKB-UniRule"/>
</dbReference>
<keyword evidence="2 4" id="KW-0238">DNA-binding</keyword>
<dbReference type="EMBL" id="JAIXNE010000008">
    <property type="protein sequence ID" value="MCA6078966.1"/>
    <property type="molecule type" value="Genomic_DNA"/>
</dbReference>
<dbReference type="Pfam" id="PF00440">
    <property type="entry name" value="TetR_N"/>
    <property type="match status" value="1"/>
</dbReference>